<comment type="caution">
    <text evidence="1">The sequence shown here is derived from an EMBL/GenBank/DDBJ whole genome shotgun (WGS) entry which is preliminary data.</text>
</comment>
<name>A0A512HIM7_9HYPH</name>
<reference evidence="1 2" key="1">
    <citation type="submission" date="2019-07" db="EMBL/GenBank/DDBJ databases">
        <title>Whole genome shotgun sequence of Rhizobium naphthalenivorans NBRC 107585.</title>
        <authorList>
            <person name="Hosoyama A."/>
            <person name="Uohara A."/>
            <person name="Ohji S."/>
            <person name="Ichikawa N."/>
        </authorList>
    </citation>
    <scope>NUCLEOTIDE SEQUENCE [LARGE SCALE GENOMIC DNA]</scope>
    <source>
        <strain evidence="1 2">NBRC 107585</strain>
    </source>
</reference>
<organism evidence="1 2">
    <name type="scientific">Ciceribacter naphthalenivorans</name>
    <dbReference type="NCBI Taxonomy" id="1118451"/>
    <lineage>
        <taxon>Bacteria</taxon>
        <taxon>Pseudomonadati</taxon>
        <taxon>Pseudomonadota</taxon>
        <taxon>Alphaproteobacteria</taxon>
        <taxon>Hyphomicrobiales</taxon>
        <taxon>Rhizobiaceae</taxon>
        <taxon>Ciceribacter</taxon>
    </lineage>
</organism>
<gene>
    <name evidence="1" type="ORF">RNA01_22410</name>
</gene>
<evidence type="ECO:0008006" key="3">
    <source>
        <dbReference type="Google" id="ProtNLM"/>
    </source>
</evidence>
<dbReference type="AlphaFoldDB" id="A0A512HIM7"/>
<sequence length="102" mass="11585">MVGGTREMHFGLRSDQCNLAVLHDEAFKYVHFCGLPPLPFDLGEDPMELHNVAEDPNYLAVRLRYAEKLLELRASHLDQTLAFSELTNEGPVSRPRTLRSGY</sequence>
<keyword evidence="2" id="KW-1185">Reference proteome</keyword>
<protein>
    <recommendedName>
        <fullName evidence="3">N-sulphoglucosamine sulphohydrolase C-terminal domain-containing protein</fullName>
    </recommendedName>
</protein>
<accession>A0A512HIM7</accession>
<dbReference type="Gene3D" id="3.40.720.10">
    <property type="entry name" value="Alkaline Phosphatase, subunit A"/>
    <property type="match status" value="1"/>
</dbReference>
<dbReference type="InterPro" id="IPR017850">
    <property type="entry name" value="Alkaline_phosphatase_core_sf"/>
</dbReference>
<dbReference type="EMBL" id="BJZP01000009">
    <property type="protein sequence ID" value="GEO85309.1"/>
    <property type="molecule type" value="Genomic_DNA"/>
</dbReference>
<evidence type="ECO:0000313" key="2">
    <source>
        <dbReference type="Proteomes" id="UP000321717"/>
    </source>
</evidence>
<dbReference type="Proteomes" id="UP000321717">
    <property type="component" value="Unassembled WGS sequence"/>
</dbReference>
<dbReference type="SUPFAM" id="SSF53649">
    <property type="entry name" value="Alkaline phosphatase-like"/>
    <property type="match status" value="1"/>
</dbReference>
<evidence type="ECO:0000313" key="1">
    <source>
        <dbReference type="EMBL" id="GEO85309.1"/>
    </source>
</evidence>
<proteinExistence type="predicted"/>